<dbReference type="RefSeq" id="WP_258820052.1">
    <property type="nucleotide sequence ID" value="NZ_JANUGW010000043.1"/>
</dbReference>
<reference evidence="6 7" key="1">
    <citation type="submission" date="2022-08" db="EMBL/GenBank/DDBJ databases">
        <title>Reclassification of Massilia species as members of the genera Telluria, Duganella, Pseudoduganella, Mokoshia gen. nov. and Zemynaea gen. nov. using orthogonal and non-orthogonal genome-based approaches.</title>
        <authorList>
            <person name="Bowman J.P."/>
        </authorList>
    </citation>
    <scope>NUCLEOTIDE SEQUENCE [LARGE SCALE GENOMIC DNA]</scope>
    <source>
        <strain evidence="6 7">JCM 31316</strain>
    </source>
</reference>
<comment type="caution">
    <text evidence="6">The sequence shown here is derived from an EMBL/GenBank/DDBJ whole genome shotgun (WGS) entry which is preliminary data.</text>
</comment>
<evidence type="ECO:0000256" key="3">
    <source>
        <dbReference type="SAM" id="SignalP"/>
    </source>
</evidence>
<keyword evidence="7" id="KW-1185">Reference proteome</keyword>
<feature type="region of interest" description="Disordered" evidence="2">
    <location>
        <begin position="697"/>
        <end position="730"/>
    </location>
</feature>
<accession>A0ABT2A035</accession>
<evidence type="ECO:0000256" key="2">
    <source>
        <dbReference type="SAM" id="MobiDB-lite"/>
    </source>
</evidence>
<gene>
    <name evidence="6" type="ORF">NX784_28525</name>
</gene>
<dbReference type="PANTHER" id="PTHR32305">
    <property type="match status" value="1"/>
</dbReference>
<dbReference type="InterPro" id="IPR003615">
    <property type="entry name" value="HNH_nuc"/>
</dbReference>
<keyword evidence="6" id="KW-0378">Hydrolase</keyword>
<dbReference type="Gene3D" id="2.180.10.10">
    <property type="entry name" value="RHS repeat-associated core"/>
    <property type="match status" value="1"/>
</dbReference>
<organism evidence="6 7">
    <name type="scientific">Massilia pinisoli</name>
    <dbReference type="NCBI Taxonomy" id="1772194"/>
    <lineage>
        <taxon>Bacteria</taxon>
        <taxon>Pseudomonadati</taxon>
        <taxon>Pseudomonadota</taxon>
        <taxon>Betaproteobacteria</taxon>
        <taxon>Burkholderiales</taxon>
        <taxon>Oxalobacteraceae</taxon>
        <taxon>Telluria group</taxon>
        <taxon>Massilia</taxon>
    </lineage>
</organism>
<protein>
    <submittedName>
        <fullName evidence="6">HNH endonuclease</fullName>
    </submittedName>
</protein>
<feature type="domain" description="HNH" evidence="4">
    <location>
        <begin position="742"/>
        <end position="791"/>
    </location>
</feature>
<dbReference type="InterPro" id="IPR022385">
    <property type="entry name" value="Rhs_assc_core"/>
</dbReference>
<evidence type="ECO:0000313" key="6">
    <source>
        <dbReference type="EMBL" id="MCS0585532.1"/>
    </source>
</evidence>
<dbReference type="Pfam" id="PF25023">
    <property type="entry name" value="TEN_YD-shell"/>
    <property type="match status" value="2"/>
</dbReference>
<dbReference type="InterPro" id="IPR050708">
    <property type="entry name" value="T6SS_VgrG/RHS"/>
</dbReference>
<feature type="signal peptide" evidence="3">
    <location>
        <begin position="1"/>
        <end position="32"/>
    </location>
</feature>
<evidence type="ECO:0000256" key="1">
    <source>
        <dbReference type="ARBA" id="ARBA00022737"/>
    </source>
</evidence>
<dbReference type="GO" id="GO:0004519">
    <property type="term" value="F:endonuclease activity"/>
    <property type="evidence" value="ECO:0007669"/>
    <property type="project" value="UniProtKB-KW"/>
</dbReference>
<dbReference type="Proteomes" id="UP001204151">
    <property type="component" value="Unassembled WGS sequence"/>
</dbReference>
<keyword evidence="6" id="KW-0540">Nuclease</keyword>
<dbReference type="CDD" id="cd00085">
    <property type="entry name" value="HNHc"/>
    <property type="match status" value="1"/>
</dbReference>
<dbReference type="NCBIfam" id="TIGR03696">
    <property type="entry name" value="Rhs_assc_core"/>
    <property type="match status" value="1"/>
</dbReference>
<feature type="domain" description="Teneurin-like YD-shell" evidence="5">
    <location>
        <begin position="87"/>
        <end position="269"/>
    </location>
</feature>
<dbReference type="Pfam" id="PF05593">
    <property type="entry name" value="RHS_repeat"/>
    <property type="match status" value="1"/>
</dbReference>
<sequence>MSNKTARPSTLVGGVLPGLVALLGLISVSANAQTAQSATSRYAYDGNGNLIQATDPLNRVSDFGYDEFNRIKQVTLPAPTSTTSRPIVKYAYDGQDNPATVSDPRGLTTTYVFNGVGEQRQLTSPDTNVSAMTYDASGNVKTVTDARQQVKTYKYDSLNRVTNISFTSGTGTTFEYDGGATPVPAAIGHLTKMTDESGQTTYVYNAFGELVSRTQTVVSSGVSRNLTVSYAVGTTGISNGKLSSITYPSGNRLNYTYDAAGRLSGITLNPTNNNGVGTNTTTSTILLSGITYAAFGPVKSWNWGNSTGTNPNGYTRTFDLDGRVTSYSLGNALTTGTVRTVRYDAAGRILAYEHTATNQSTNAAALNQSFGYDNLDRLTAFSAFASTQAYDYDANGNRTKLSIGTATYTNAYLATSNRLMSTTGPTPAKTNQYDNAGNLSTDGTVSYTYSSRGRMSSATVGANTVKYLYNGLGQRVLRSGGALPNASSVFFYDEQGKLIGEYDLTTGKMLQEFVYLADMPVTVLQQSRTGTVPNEVVATNAFYVYADHIRTPRLITRASDNKIVWRWDNGDAFALVPPNEDPSGLGRFTFNLRMPGQYFDRDTNLFYNYFRDYDPQLGRYVQSDPIGLGGGLNTYSYVGGNPLQFADPSGRCIEDLCIGEAIVAGRIIYQGYRAYRAFQAAAKIAEAIKAANAANADGDAQACPSDNKSGTDKDKKASRRPSKGTRDAADLAATDSNGNLICTYCGVEMTTEAGHENSREHDHIDPWVDTHDSSPANITDACRTCNRGKGRDSVEDFLGL</sequence>
<evidence type="ECO:0000259" key="5">
    <source>
        <dbReference type="Pfam" id="PF25023"/>
    </source>
</evidence>
<dbReference type="InterPro" id="IPR056823">
    <property type="entry name" value="TEN-like_YD-shell"/>
</dbReference>
<dbReference type="PANTHER" id="PTHR32305:SF15">
    <property type="entry name" value="PROTEIN RHSA-RELATED"/>
    <property type="match status" value="1"/>
</dbReference>
<dbReference type="NCBIfam" id="TIGR01643">
    <property type="entry name" value="YD_repeat_2x"/>
    <property type="match status" value="5"/>
</dbReference>
<evidence type="ECO:0000259" key="4">
    <source>
        <dbReference type="Pfam" id="PF01844"/>
    </source>
</evidence>
<evidence type="ECO:0000313" key="7">
    <source>
        <dbReference type="Proteomes" id="UP001204151"/>
    </source>
</evidence>
<dbReference type="InterPro" id="IPR002711">
    <property type="entry name" value="HNH"/>
</dbReference>
<keyword evidence="3" id="KW-0732">Signal</keyword>
<name>A0ABT2A035_9BURK</name>
<keyword evidence="1" id="KW-0677">Repeat</keyword>
<dbReference type="PRINTS" id="PR00394">
    <property type="entry name" value="RHSPROTEIN"/>
</dbReference>
<feature type="chain" id="PRO_5047175519" evidence="3">
    <location>
        <begin position="33"/>
        <end position="800"/>
    </location>
</feature>
<keyword evidence="6" id="KW-0255">Endonuclease</keyword>
<dbReference type="EMBL" id="JANUGW010000043">
    <property type="protein sequence ID" value="MCS0585532.1"/>
    <property type="molecule type" value="Genomic_DNA"/>
</dbReference>
<dbReference type="Pfam" id="PF01844">
    <property type="entry name" value="HNH"/>
    <property type="match status" value="1"/>
</dbReference>
<dbReference type="InterPro" id="IPR006530">
    <property type="entry name" value="YD"/>
</dbReference>
<proteinExistence type="predicted"/>
<dbReference type="Gene3D" id="1.10.30.50">
    <property type="match status" value="1"/>
</dbReference>
<feature type="domain" description="Teneurin-like YD-shell" evidence="5">
    <location>
        <begin position="340"/>
        <end position="624"/>
    </location>
</feature>
<dbReference type="InterPro" id="IPR031325">
    <property type="entry name" value="RHS_repeat"/>
</dbReference>